<proteinExistence type="predicted"/>
<sequence>MAMMRPTATALGRQLKEELIPSWFARRVNDPGYGGFAAMAVEQRQDRDELPPTSRQLRRPTSEKILLEGCAAAKVADEISP</sequence>
<protein>
    <submittedName>
        <fullName evidence="1">Uncharacterized protein</fullName>
    </submittedName>
</protein>
<dbReference type="EMBL" id="JASCZI010032111">
    <property type="protein sequence ID" value="MED6127888.1"/>
    <property type="molecule type" value="Genomic_DNA"/>
</dbReference>
<dbReference type="Proteomes" id="UP001341840">
    <property type="component" value="Unassembled WGS sequence"/>
</dbReference>
<evidence type="ECO:0000313" key="2">
    <source>
        <dbReference type="Proteomes" id="UP001341840"/>
    </source>
</evidence>
<accession>A0ABU6RUS9</accession>
<evidence type="ECO:0000313" key="1">
    <source>
        <dbReference type="EMBL" id="MED6127888.1"/>
    </source>
</evidence>
<keyword evidence="2" id="KW-1185">Reference proteome</keyword>
<reference evidence="1 2" key="1">
    <citation type="journal article" date="2023" name="Plants (Basel)">
        <title>Bridging the Gap: Combining Genomics and Transcriptomics Approaches to Understand Stylosanthes scabra, an Orphan Legume from the Brazilian Caatinga.</title>
        <authorList>
            <person name="Ferreira-Neto J.R.C."/>
            <person name="da Silva M.D."/>
            <person name="Binneck E."/>
            <person name="de Melo N.F."/>
            <person name="da Silva R.H."/>
            <person name="de Melo A.L.T.M."/>
            <person name="Pandolfi V."/>
            <person name="Bustamante F.O."/>
            <person name="Brasileiro-Vidal A.C."/>
            <person name="Benko-Iseppon A.M."/>
        </authorList>
    </citation>
    <scope>NUCLEOTIDE SEQUENCE [LARGE SCALE GENOMIC DNA]</scope>
    <source>
        <tissue evidence="1">Leaves</tissue>
    </source>
</reference>
<organism evidence="1 2">
    <name type="scientific">Stylosanthes scabra</name>
    <dbReference type="NCBI Taxonomy" id="79078"/>
    <lineage>
        <taxon>Eukaryota</taxon>
        <taxon>Viridiplantae</taxon>
        <taxon>Streptophyta</taxon>
        <taxon>Embryophyta</taxon>
        <taxon>Tracheophyta</taxon>
        <taxon>Spermatophyta</taxon>
        <taxon>Magnoliopsida</taxon>
        <taxon>eudicotyledons</taxon>
        <taxon>Gunneridae</taxon>
        <taxon>Pentapetalae</taxon>
        <taxon>rosids</taxon>
        <taxon>fabids</taxon>
        <taxon>Fabales</taxon>
        <taxon>Fabaceae</taxon>
        <taxon>Papilionoideae</taxon>
        <taxon>50 kb inversion clade</taxon>
        <taxon>dalbergioids sensu lato</taxon>
        <taxon>Dalbergieae</taxon>
        <taxon>Pterocarpus clade</taxon>
        <taxon>Stylosanthes</taxon>
    </lineage>
</organism>
<gene>
    <name evidence="1" type="ORF">PIB30_092399</name>
</gene>
<name>A0ABU6RUS9_9FABA</name>
<comment type="caution">
    <text evidence="1">The sequence shown here is derived from an EMBL/GenBank/DDBJ whole genome shotgun (WGS) entry which is preliminary data.</text>
</comment>